<organism evidence="1 2">
    <name type="scientific">Rickenella mellea</name>
    <dbReference type="NCBI Taxonomy" id="50990"/>
    <lineage>
        <taxon>Eukaryota</taxon>
        <taxon>Fungi</taxon>
        <taxon>Dikarya</taxon>
        <taxon>Basidiomycota</taxon>
        <taxon>Agaricomycotina</taxon>
        <taxon>Agaricomycetes</taxon>
        <taxon>Hymenochaetales</taxon>
        <taxon>Rickenellaceae</taxon>
        <taxon>Rickenella</taxon>
    </lineage>
</organism>
<keyword evidence="2" id="KW-1185">Reference proteome</keyword>
<evidence type="ECO:0000313" key="1">
    <source>
        <dbReference type="EMBL" id="TDL28753.1"/>
    </source>
</evidence>
<dbReference type="AlphaFoldDB" id="A0A4Y7QM86"/>
<reference evidence="1 2" key="1">
    <citation type="submission" date="2018-06" db="EMBL/GenBank/DDBJ databases">
        <title>A transcriptomic atlas of mushroom development highlights an independent origin of complex multicellularity.</title>
        <authorList>
            <consortium name="DOE Joint Genome Institute"/>
            <person name="Krizsan K."/>
            <person name="Almasi E."/>
            <person name="Merenyi Z."/>
            <person name="Sahu N."/>
            <person name="Viragh M."/>
            <person name="Koszo T."/>
            <person name="Mondo S."/>
            <person name="Kiss B."/>
            <person name="Balint B."/>
            <person name="Kues U."/>
            <person name="Barry K."/>
            <person name="Hegedus J.C."/>
            <person name="Henrissat B."/>
            <person name="Johnson J."/>
            <person name="Lipzen A."/>
            <person name="Ohm R."/>
            <person name="Nagy I."/>
            <person name="Pangilinan J."/>
            <person name="Yan J."/>
            <person name="Xiong Y."/>
            <person name="Grigoriev I.V."/>
            <person name="Hibbett D.S."/>
            <person name="Nagy L.G."/>
        </authorList>
    </citation>
    <scope>NUCLEOTIDE SEQUENCE [LARGE SCALE GENOMIC DNA]</scope>
    <source>
        <strain evidence="1 2">SZMC22713</strain>
    </source>
</reference>
<name>A0A4Y7QM86_9AGAM</name>
<dbReference type="Proteomes" id="UP000294933">
    <property type="component" value="Unassembled WGS sequence"/>
</dbReference>
<protein>
    <submittedName>
        <fullName evidence="1">Uncharacterized protein</fullName>
    </submittedName>
</protein>
<gene>
    <name evidence="1" type="ORF">BD410DRAFT_781290</name>
</gene>
<sequence>MLLPNVTPSPAPPIHSQLFDGLIPELPTIDAAALTMLRLQLASAENLAGERLLQIQSLQGQLYALKQSRQSVEQELALNVSQLEAQMRESLAGRARVSDSELVDQLQGQLRDAEACLQLAVDDAVAEEKSKSQSEMRRLLHSAESKWTISATARLASERWNDVRDMAECEVELITAKREALVVILADLESRHALLP</sequence>
<dbReference type="VEuPathDB" id="FungiDB:BD410DRAFT_781290"/>
<dbReference type="EMBL" id="ML170157">
    <property type="protein sequence ID" value="TDL28753.1"/>
    <property type="molecule type" value="Genomic_DNA"/>
</dbReference>
<evidence type="ECO:0000313" key="2">
    <source>
        <dbReference type="Proteomes" id="UP000294933"/>
    </source>
</evidence>
<proteinExistence type="predicted"/>
<dbReference type="STRING" id="50990.A0A4Y7QM86"/>
<dbReference type="OrthoDB" id="3203770at2759"/>
<accession>A0A4Y7QM86</accession>